<keyword evidence="10" id="KW-1133">Transmembrane helix</keyword>
<protein>
    <recommendedName>
        <fullName evidence="16">Serine/threonine-protein kinase LMTK2</fullName>
        <ecNumber evidence="2">2.7.11.1</ecNumber>
    </recommendedName>
    <alternativeName>
        <fullName evidence="17">Brain-enriched kinase</fullName>
    </alternativeName>
    <alternativeName>
        <fullName evidence="18">Lemur tyrosine kinase 2</fullName>
    </alternativeName>
</protein>
<evidence type="ECO:0000256" key="19">
    <source>
        <dbReference type="PROSITE-ProRule" id="PRU10141"/>
    </source>
</evidence>
<keyword evidence="22" id="KW-1185">Reference proteome</keyword>
<dbReference type="Pfam" id="PF07714">
    <property type="entry name" value="PK_Tyr_Ser-Thr"/>
    <property type="match status" value="1"/>
</dbReference>
<evidence type="ECO:0000256" key="1">
    <source>
        <dbReference type="ARBA" id="ARBA00004141"/>
    </source>
</evidence>
<evidence type="ECO:0000313" key="22">
    <source>
        <dbReference type="Proteomes" id="UP000248484"/>
    </source>
</evidence>
<keyword evidence="8 23" id="KW-0418">Kinase</keyword>
<evidence type="ECO:0000256" key="20">
    <source>
        <dbReference type="SAM" id="MobiDB-lite"/>
    </source>
</evidence>
<evidence type="ECO:0000256" key="5">
    <source>
        <dbReference type="ARBA" id="ARBA00022679"/>
    </source>
</evidence>
<keyword evidence="6" id="KW-0812">Transmembrane</keyword>
<dbReference type="FunFam" id="3.30.200.20:FF:000275">
    <property type="entry name" value="Apoptosis associated tyrosine kinase"/>
    <property type="match status" value="1"/>
</dbReference>
<feature type="domain" description="Protein kinase" evidence="21">
    <location>
        <begin position="82"/>
        <end position="353"/>
    </location>
</feature>
<evidence type="ECO:0000313" key="23">
    <source>
        <dbReference type="RefSeq" id="XP_023976785.1"/>
    </source>
</evidence>
<dbReference type="EC" id="2.7.11.1" evidence="2"/>
<evidence type="ECO:0000256" key="2">
    <source>
        <dbReference type="ARBA" id="ARBA00012513"/>
    </source>
</evidence>
<sequence>MILIVLIANCVSCCKDPEIDFKEFEDNFDDEIDFTPPAEDTPSVQSPAEVFTLSVPNISLPAPSQFQPSVEGLKSQVARHSLNYIQEIGNGWFGKVLLGEIYTGTSVVRVIVKELKASASPKEHDTFLKNGEPYYILQHPNILQCVGQCVEAVPYLLVFEFCDLGDLKAYLRGGEPEPARGDAQTMLLQRLACEIAAGLAAMHKRHFLHSDLALRNCFLTSDLNVKVGDYGIGFSRYKEDYIETDDKKFFPLRWTAPELVTSFQDRLLTAHQTKYSNIWSLGVTLWELFENAAQPYSNLSNVEVLNQVIRERDTKLPKPQLEQPYSDRWYEVLQFCWLSPDKRPAAEDVHRLLTYLRMQSQRDPEVDFEQQWNALKPNTNSRDAASNAAFPILDHFARDRLGREMEEVLTVTETSQGLSFEYVWEAAKHDHFEERGRGPPDEAVSYTGIFFATEAFESPLSDPGPGKQDDSVQDVPLRAPGVVPVFDAHNLSVGSDYYIQLEEKSGSNLELDYPPAVLTTEMDNPERVGDTASQLLTLRNVEFEETSTDEDFFQNTTDPKDARVPEDVHVTKGPESPFDSIFNDLDKSEALPSHQKIFDLMELNGVQADFKPTTLSSSLDDPRESVITRHLEKEKTRKLFGGDPLCLSEDLVHRDGFDQLDVEELSENFLFLQEKNLLKDSLPSKEHVNDLQTELRNAGFPETILESPSRNSLDAELKFAENKPGSPSLQENVSAQGRGPGVAPKDNTWDAASPPCPQAQVPPTSLETEGPPHDVLPGVSLKQGGAKPTCLDVGVREDGVCREVNPDSAPAPVDTTPTGDRSRDLTPQREGALGLTQSDSGLVHSTFASKVSIGNSLPELRQNLQSQPLLEDHCRRGLPERALEAADALSQLGRKDAATEERGLVCALSLASASQDSLLEDSLLTPIPTSEQSVETPGSLDSVDVGEVLLGSLGPHTPQRLLPPDKPADSGYETENLESPEWTLHPAPDGAIAPDTGSAGDGVRGGPPPNPIIVVSDAADGHRGAEVTSQTSAAGCQGSYRDSAYFSDNDSEPDKKSEGVPGASASALGADQPLTEPGAPEQSPSPPDGCLETSSSQPGQRCPPAPRNASPLESREAGEPAPAGASRQMRPPDSSEAGSPSSLLHSELSSGDDLEAQEEPPHDSSGGSTLASTGTDTNGLLAFADAPLRPGGPAAPMVEKALRGHSEGPKLKEPDVEGKYLGKLGVPGVLDLTEDGIDADEEDENSDDSDEDLRAFTLHSLSSESEDEVEHLVPVVLSCEDGRRLRSLLKPSASADQPPDDWKKEKKAVTFFDDVTVYLFDQETPTKELGRCGGEACGPELSSPAPPSGSPCPSRCMNSESSTDEEGGGFEWDDDFSPDPFMSKTTSHLLRSRPSLQTSKYFSPPPPPRSTEPSWPHGAPYSRFSITPASIASFSLTHLTDSDMEQGGSSEDGEKD</sequence>
<dbReference type="CTD" id="22853"/>
<comment type="subcellular location">
    <subcellularLocation>
        <location evidence="1">Membrane</location>
        <topology evidence="1">Multi-pass membrane protein</topology>
    </subcellularLocation>
</comment>
<evidence type="ECO:0000256" key="6">
    <source>
        <dbReference type="ARBA" id="ARBA00022692"/>
    </source>
</evidence>
<keyword evidence="7 19" id="KW-0547">Nucleotide-binding</keyword>
<dbReference type="InterPro" id="IPR000719">
    <property type="entry name" value="Prot_kinase_dom"/>
</dbReference>
<dbReference type="InterPro" id="IPR001245">
    <property type="entry name" value="Ser-Thr/Tyr_kinase_cat_dom"/>
</dbReference>
<evidence type="ECO:0000256" key="14">
    <source>
        <dbReference type="ARBA" id="ARBA00056664"/>
    </source>
</evidence>
<evidence type="ECO:0000256" key="13">
    <source>
        <dbReference type="ARBA" id="ARBA00048679"/>
    </source>
</evidence>
<evidence type="ECO:0000256" key="3">
    <source>
        <dbReference type="ARBA" id="ARBA00022527"/>
    </source>
</evidence>
<dbReference type="GO" id="GO:0012505">
    <property type="term" value="C:endomembrane system"/>
    <property type="evidence" value="ECO:0007669"/>
    <property type="project" value="UniProtKB-ARBA"/>
</dbReference>
<organism evidence="22 23">
    <name type="scientific">Physeter macrocephalus</name>
    <name type="common">Sperm whale</name>
    <name type="synonym">Physeter catodon</name>
    <dbReference type="NCBI Taxonomy" id="9755"/>
    <lineage>
        <taxon>Eukaryota</taxon>
        <taxon>Metazoa</taxon>
        <taxon>Chordata</taxon>
        <taxon>Craniata</taxon>
        <taxon>Vertebrata</taxon>
        <taxon>Euteleostomi</taxon>
        <taxon>Mammalia</taxon>
        <taxon>Eutheria</taxon>
        <taxon>Laurasiatheria</taxon>
        <taxon>Artiodactyla</taxon>
        <taxon>Whippomorpha</taxon>
        <taxon>Cetacea</taxon>
        <taxon>Odontoceti</taxon>
        <taxon>Physeteridae</taxon>
        <taxon>Physeter</taxon>
    </lineage>
</organism>
<keyword evidence="9 19" id="KW-0067">ATP-binding</keyword>
<evidence type="ECO:0000259" key="21">
    <source>
        <dbReference type="PROSITE" id="PS50011"/>
    </source>
</evidence>
<evidence type="ECO:0000256" key="9">
    <source>
        <dbReference type="ARBA" id="ARBA00022840"/>
    </source>
</evidence>
<keyword evidence="11" id="KW-0472">Membrane</keyword>
<feature type="compositionally biased region" description="Low complexity" evidence="20">
    <location>
        <begin position="1164"/>
        <end position="1177"/>
    </location>
</feature>
<evidence type="ECO:0000256" key="12">
    <source>
        <dbReference type="ARBA" id="ARBA00047899"/>
    </source>
</evidence>
<evidence type="ECO:0000256" key="8">
    <source>
        <dbReference type="ARBA" id="ARBA00022777"/>
    </source>
</evidence>
<dbReference type="Gene3D" id="1.10.510.10">
    <property type="entry name" value="Transferase(Phosphotransferase) domain 1"/>
    <property type="match status" value="1"/>
</dbReference>
<proteinExistence type="predicted"/>
<dbReference type="GO" id="GO:0005524">
    <property type="term" value="F:ATP binding"/>
    <property type="evidence" value="ECO:0007669"/>
    <property type="project" value="UniProtKB-UniRule"/>
</dbReference>
<keyword evidence="4" id="KW-0597">Phosphoprotein</keyword>
<feature type="region of interest" description="Disordered" evidence="20">
    <location>
        <begin position="802"/>
        <end position="827"/>
    </location>
</feature>
<evidence type="ECO:0000256" key="11">
    <source>
        <dbReference type="ARBA" id="ARBA00023136"/>
    </source>
</evidence>
<feature type="compositionally biased region" description="Polar residues" evidence="20">
    <location>
        <begin position="725"/>
        <end position="735"/>
    </location>
</feature>
<feature type="compositionally biased region" description="Basic and acidic residues" evidence="20">
    <location>
        <begin position="1200"/>
        <end position="1220"/>
    </location>
</feature>
<dbReference type="Proteomes" id="UP000248484">
    <property type="component" value="Chromosome 14"/>
</dbReference>
<feature type="binding site" evidence="19">
    <location>
        <position position="113"/>
    </location>
    <ligand>
        <name>ATP</name>
        <dbReference type="ChEBI" id="CHEBI:30616"/>
    </ligand>
</feature>
<dbReference type="PROSITE" id="PS00109">
    <property type="entry name" value="PROTEIN_KINASE_TYR"/>
    <property type="match status" value="1"/>
</dbReference>
<feature type="region of interest" description="Disordered" evidence="20">
    <location>
        <begin position="1328"/>
        <end position="1422"/>
    </location>
</feature>
<dbReference type="SUPFAM" id="SSF56112">
    <property type="entry name" value="Protein kinase-like (PK-like)"/>
    <property type="match status" value="1"/>
</dbReference>
<accession>A0A2Y9SKC7</accession>
<feature type="region of interest" description="Disordered" evidence="20">
    <location>
        <begin position="721"/>
        <end position="769"/>
    </location>
</feature>
<feature type="compositionally biased region" description="Low complexity" evidence="20">
    <location>
        <begin position="1138"/>
        <end position="1149"/>
    </location>
</feature>
<dbReference type="InterPro" id="IPR011009">
    <property type="entry name" value="Kinase-like_dom_sf"/>
</dbReference>
<keyword evidence="3" id="KW-0723">Serine/threonine-protein kinase</keyword>
<comment type="catalytic activity">
    <reaction evidence="12">
        <text>L-threonyl-[protein] + ATP = O-phospho-L-threonyl-[protein] + ADP + H(+)</text>
        <dbReference type="Rhea" id="RHEA:46608"/>
        <dbReference type="Rhea" id="RHEA-COMP:11060"/>
        <dbReference type="Rhea" id="RHEA-COMP:11605"/>
        <dbReference type="ChEBI" id="CHEBI:15378"/>
        <dbReference type="ChEBI" id="CHEBI:30013"/>
        <dbReference type="ChEBI" id="CHEBI:30616"/>
        <dbReference type="ChEBI" id="CHEBI:61977"/>
        <dbReference type="ChEBI" id="CHEBI:456216"/>
        <dbReference type="EC" id="2.7.11.1"/>
    </reaction>
</comment>
<dbReference type="FunFam" id="1.10.510.10:FF:000386">
    <property type="entry name" value="serine/threonine-protein kinase LMTK2 isoform X1"/>
    <property type="match status" value="1"/>
</dbReference>
<dbReference type="GO" id="GO:0004674">
    <property type="term" value="F:protein serine/threonine kinase activity"/>
    <property type="evidence" value="ECO:0007669"/>
    <property type="project" value="UniProtKB-KW"/>
</dbReference>
<feature type="region of interest" description="Disordered" evidence="20">
    <location>
        <begin position="949"/>
        <end position="1222"/>
    </location>
</feature>
<dbReference type="PROSITE" id="PS50011">
    <property type="entry name" value="PROTEIN_KINASE_DOM"/>
    <property type="match status" value="1"/>
</dbReference>
<dbReference type="CDD" id="cd05086">
    <property type="entry name" value="PTKc_Aatyk2"/>
    <property type="match status" value="1"/>
</dbReference>
<name>A0A2Y9SKC7_PHYMC</name>
<dbReference type="GO" id="GO:0016020">
    <property type="term" value="C:membrane"/>
    <property type="evidence" value="ECO:0007669"/>
    <property type="project" value="UniProtKB-SubCell"/>
</dbReference>
<evidence type="ECO:0000256" key="16">
    <source>
        <dbReference type="ARBA" id="ARBA00071818"/>
    </source>
</evidence>
<comment type="subunit">
    <text evidence="15">Interacts with PPP1C and inhibitor-2.</text>
</comment>
<dbReference type="PANTHER" id="PTHR24417:SF8">
    <property type="entry name" value="SERINE_THREONINE-PROTEIN KINASE LMTK2"/>
    <property type="match status" value="1"/>
</dbReference>
<dbReference type="PROSITE" id="PS00107">
    <property type="entry name" value="PROTEIN_KINASE_ATP"/>
    <property type="match status" value="1"/>
</dbReference>
<evidence type="ECO:0000256" key="15">
    <source>
        <dbReference type="ARBA" id="ARBA00063938"/>
    </source>
</evidence>
<evidence type="ECO:0000256" key="4">
    <source>
        <dbReference type="ARBA" id="ARBA00022553"/>
    </source>
</evidence>
<dbReference type="InterPro" id="IPR008266">
    <property type="entry name" value="Tyr_kinase_AS"/>
</dbReference>
<feature type="compositionally biased region" description="Polar residues" evidence="20">
    <location>
        <begin position="1383"/>
        <end position="1401"/>
    </location>
</feature>
<evidence type="ECO:0000256" key="18">
    <source>
        <dbReference type="ARBA" id="ARBA00079456"/>
    </source>
</evidence>
<evidence type="ECO:0000256" key="7">
    <source>
        <dbReference type="ARBA" id="ARBA00022741"/>
    </source>
</evidence>
<dbReference type="PRINTS" id="PR00109">
    <property type="entry name" value="TYRKINASE"/>
</dbReference>
<dbReference type="RefSeq" id="XP_023976785.1">
    <property type="nucleotide sequence ID" value="XM_024121017.3"/>
</dbReference>
<gene>
    <name evidence="23" type="primary">LMTK2</name>
</gene>
<dbReference type="GO" id="GO:0005737">
    <property type="term" value="C:cytoplasm"/>
    <property type="evidence" value="ECO:0007669"/>
    <property type="project" value="UniProtKB-ARBA"/>
</dbReference>
<comment type="catalytic activity">
    <reaction evidence="13">
        <text>L-seryl-[protein] + ATP = O-phospho-L-seryl-[protein] + ADP + H(+)</text>
        <dbReference type="Rhea" id="RHEA:17989"/>
        <dbReference type="Rhea" id="RHEA-COMP:9863"/>
        <dbReference type="Rhea" id="RHEA-COMP:11604"/>
        <dbReference type="ChEBI" id="CHEBI:15378"/>
        <dbReference type="ChEBI" id="CHEBI:29999"/>
        <dbReference type="ChEBI" id="CHEBI:30616"/>
        <dbReference type="ChEBI" id="CHEBI:83421"/>
        <dbReference type="ChEBI" id="CHEBI:456216"/>
        <dbReference type="EC" id="2.7.11.1"/>
    </reaction>
</comment>
<feature type="region of interest" description="Disordered" evidence="20">
    <location>
        <begin position="1437"/>
        <end position="1456"/>
    </location>
</feature>
<evidence type="ECO:0000256" key="10">
    <source>
        <dbReference type="ARBA" id="ARBA00022989"/>
    </source>
</evidence>
<comment type="function">
    <text evidence="14">Phosphorylates PPP1C, phosphorylase b and CFTR.</text>
</comment>
<dbReference type="GeneID" id="102992767"/>
<feature type="compositionally biased region" description="Acidic residues" evidence="20">
    <location>
        <begin position="1362"/>
        <end position="1377"/>
    </location>
</feature>
<reference evidence="23" key="1">
    <citation type="submission" date="2025-08" db="UniProtKB">
        <authorList>
            <consortium name="RefSeq"/>
        </authorList>
    </citation>
    <scope>IDENTIFICATION</scope>
    <source>
        <tissue evidence="23">Muscle</tissue>
    </source>
</reference>
<dbReference type="InterPro" id="IPR017441">
    <property type="entry name" value="Protein_kinase_ATP_BS"/>
</dbReference>
<dbReference type="PANTHER" id="PTHR24417">
    <property type="entry name" value="SERINE/THREONINE-PROTEIN KINASE LMTK1"/>
    <property type="match status" value="1"/>
</dbReference>
<evidence type="ECO:0000256" key="17">
    <source>
        <dbReference type="ARBA" id="ARBA00079358"/>
    </source>
</evidence>
<keyword evidence="5" id="KW-0808">Transferase</keyword>